<accession>A0A067TFH9</accession>
<feature type="signal peptide" evidence="1">
    <location>
        <begin position="1"/>
        <end position="22"/>
    </location>
</feature>
<protein>
    <recommendedName>
        <fullName evidence="2">Beta-glucuronidase C-terminal domain-containing protein</fullName>
    </recommendedName>
</protein>
<dbReference type="Pfam" id="PF16862">
    <property type="entry name" value="Glyco_hydro_79C"/>
    <property type="match status" value="1"/>
</dbReference>
<dbReference type="OrthoDB" id="2796951at2759"/>
<proteinExistence type="predicted"/>
<evidence type="ECO:0000259" key="2">
    <source>
        <dbReference type="Pfam" id="PF16862"/>
    </source>
</evidence>
<dbReference type="InterPro" id="IPR031728">
    <property type="entry name" value="GlcAase_C"/>
</dbReference>
<dbReference type="SUPFAM" id="SSF51445">
    <property type="entry name" value="(Trans)glycosidases"/>
    <property type="match status" value="1"/>
</dbReference>
<evidence type="ECO:0000313" key="4">
    <source>
        <dbReference type="Proteomes" id="UP000027222"/>
    </source>
</evidence>
<dbReference type="AlphaFoldDB" id="A0A067TFH9"/>
<evidence type="ECO:0000313" key="3">
    <source>
        <dbReference type="EMBL" id="KDR78669.1"/>
    </source>
</evidence>
<dbReference type="Proteomes" id="UP000027222">
    <property type="component" value="Unassembled WGS sequence"/>
</dbReference>
<sequence>MFNCPILRPLTLLALFSSYALCGSVTVSVPFAAPSSAPTISPSVISLSIELDRWTDWSGNTTRNQFFFNTLNNLKQIAGEGPRLRIGGDTEDHADFSPTVKYATATFKAPTAATPYFEASNVIVGDGFYQVADFVPPGTHFTWGVNFKRGNMTTMFSEARSLLKAFASPALANMTLDYIEIGNEVGGMTLPAYVQEWTGYATNITSSLNMGKTKFWGGAFAATTHTTDGFSPQGIFANGILNSHPGSLMTSFSQHHYSGGCTPDAPITGKLQYLMDKALLRSNLTHLNADIAAVHAQGLDYVLGETNSNACHGTPGVSNVGGTALWMLDHAIFGAEIGISRMYFHEGIGYKYNLIQPVTLTISTIDGTPLPKPLPPHVQPQYYGAIVAAEAIGNSGATRVVELSINDPRISGHAFFVGNKLVRAVIINSLVYLTTDAGTPRNSTLVNLNISGSGAPTKMTVKRLFMPFSDSTSGLTWGGQTYETSDGRVGGSLKVTTANVADGVVVQASEAVLLTFM</sequence>
<feature type="domain" description="Beta-glucuronidase C-terminal" evidence="2">
    <location>
        <begin position="413"/>
        <end position="513"/>
    </location>
</feature>
<dbReference type="InterPro" id="IPR052974">
    <property type="entry name" value="GH79_Enzymes"/>
</dbReference>
<reference evidence="4" key="1">
    <citation type="journal article" date="2014" name="Proc. Natl. Acad. Sci. U.S.A.">
        <title>Extensive sampling of basidiomycete genomes demonstrates inadequacy of the white-rot/brown-rot paradigm for wood decay fungi.</title>
        <authorList>
            <person name="Riley R."/>
            <person name="Salamov A.A."/>
            <person name="Brown D.W."/>
            <person name="Nagy L.G."/>
            <person name="Floudas D."/>
            <person name="Held B.W."/>
            <person name="Levasseur A."/>
            <person name="Lombard V."/>
            <person name="Morin E."/>
            <person name="Otillar R."/>
            <person name="Lindquist E.A."/>
            <person name="Sun H."/>
            <person name="LaButti K.M."/>
            <person name="Schmutz J."/>
            <person name="Jabbour D."/>
            <person name="Luo H."/>
            <person name="Baker S.E."/>
            <person name="Pisabarro A.G."/>
            <person name="Walton J.D."/>
            <person name="Blanchette R.A."/>
            <person name="Henrissat B."/>
            <person name="Martin F."/>
            <person name="Cullen D."/>
            <person name="Hibbett D.S."/>
            <person name="Grigoriev I.V."/>
        </authorList>
    </citation>
    <scope>NUCLEOTIDE SEQUENCE [LARGE SCALE GENOMIC DNA]</scope>
    <source>
        <strain evidence="4">CBS 339.88</strain>
    </source>
</reference>
<evidence type="ECO:0000256" key="1">
    <source>
        <dbReference type="SAM" id="SignalP"/>
    </source>
</evidence>
<feature type="chain" id="PRO_5001649070" description="Beta-glucuronidase C-terminal domain-containing protein" evidence="1">
    <location>
        <begin position="23"/>
        <end position="517"/>
    </location>
</feature>
<dbReference type="PANTHER" id="PTHR36183">
    <property type="entry name" value="BETA-GLUCURONIDASE"/>
    <property type="match status" value="1"/>
</dbReference>
<dbReference type="Gene3D" id="3.20.20.80">
    <property type="entry name" value="Glycosidases"/>
    <property type="match status" value="1"/>
</dbReference>
<organism evidence="3 4">
    <name type="scientific">Galerina marginata (strain CBS 339.88)</name>
    <dbReference type="NCBI Taxonomy" id="685588"/>
    <lineage>
        <taxon>Eukaryota</taxon>
        <taxon>Fungi</taxon>
        <taxon>Dikarya</taxon>
        <taxon>Basidiomycota</taxon>
        <taxon>Agaricomycotina</taxon>
        <taxon>Agaricomycetes</taxon>
        <taxon>Agaricomycetidae</taxon>
        <taxon>Agaricales</taxon>
        <taxon>Agaricineae</taxon>
        <taxon>Strophariaceae</taxon>
        <taxon>Galerina</taxon>
    </lineage>
</organism>
<gene>
    <name evidence="3" type="ORF">GALMADRAFT_244156</name>
</gene>
<keyword evidence="4" id="KW-1185">Reference proteome</keyword>
<dbReference type="EMBL" id="KL142374">
    <property type="protein sequence ID" value="KDR78669.1"/>
    <property type="molecule type" value="Genomic_DNA"/>
</dbReference>
<name>A0A067TFH9_GALM3</name>
<keyword evidence="1" id="KW-0732">Signal</keyword>
<dbReference type="PANTHER" id="PTHR36183:SF2">
    <property type="entry name" value="BETA-GLUCURONIDASE C-TERMINAL DOMAIN-CONTAINING PROTEIN"/>
    <property type="match status" value="1"/>
</dbReference>
<dbReference type="HOGENOM" id="CLU_022148_2_0_1"/>
<dbReference type="InterPro" id="IPR017853">
    <property type="entry name" value="GH"/>
</dbReference>